<feature type="region of interest" description="Disordered" evidence="1">
    <location>
        <begin position="138"/>
        <end position="196"/>
    </location>
</feature>
<evidence type="ECO:0000313" key="2">
    <source>
        <dbReference type="EMBL" id="KAK2814409.1"/>
    </source>
</evidence>
<reference evidence="2" key="1">
    <citation type="submission" date="2023-07" db="EMBL/GenBank/DDBJ databases">
        <title>Chromosome-level Genome Assembly of Striped Snakehead (Channa striata).</title>
        <authorList>
            <person name="Liu H."/>
        </authorList>
    </citation>
    <scope>NUCLEOTIDE SEQUENCE</scope>
    <source>
        <strain evidence="2">Gz</strain>
        <tissue evidence="2">Muscle</tissue>
    </source>
</reference>
<accession>A0AA88IIN4</accession>
<keyword evidence="3" id="KW-1185">Reference proteome</keyword>
<protein>
    <submittedName>
        <fullName evidence="2">Uncharacterized protein</fullName>
    </submittedName>
</protein>
<evidence type="ECO:0000256" key="1">
    <source>
        <dbReference type="SAM" id="MobiDB-lite"/>
    </source>
</evidence>
<sequence>MKLLARRGHERKLFLVTGRVGSRRELAGSSAGLGGDLVSFHFRYLDCRELEEDRSLLVAPDPRGSRGAEEFSDLDPSYCGGEIRRPGDSPGYYVSTFAEPAARGWRRYAACRGAGAPKPTRCWWSWLTPWRSRDSVPRETRTWSRFSRPAGGRSDSETGQQELSRGSGDATRPPELLSGEPERARGSGLPPGGELSRRSLRALCGVQLGGEGLLPALRSCEDLAHPGGPRGASFRSERSTTCTGRRQRLRRGLLGSRDRCGAARRSARRLEPPDFHGMAWRSPASLGYRRRSETSTGRCEMRIDVQDSEIVCDLWALKKPQIGPNAASPCDVGWRFLGESREALPSPPSP</sequence>
<evidence type="ECO:0000313" key="3">
    <source>
        <dbReference type="Proteomes" id="UP001187415"/>
    </source>
</evidence>
<dbReference type="EMBL" id="JAUPFM010000050">
    <property type="protein sequence ID" value="KAK2814409.1"/>
    <property type="molecule type" value="Genomic_DNA"/>
</dbReference>
<name>A0AA88IIN4_CHASR</name>
<feature type="region of interest" description="Disordered" evidence="1">
    <location>
        <begin position="226"/>
        <end position="246"/>
    </location>
</feature>
<dbReference type="AlphaFoldDB" id="A0AA88IIN4"/>
<dbReference type="Proteomes" id="UP001187415">
    <property type="component" value="Unassembled WGS sequence"/>
</dbReference>
<gene>
    <name evidence="2" type="ORF">Q5P01_000537</name>
</gene>
<organism evidence="2 3">
    <name type="scientific">Channa striata</name>
    <name type="common">Snakehead murrel</name>
    <name type="synonym">Ophicephalus striatus</name>
    <dbReference type="NCBI Taxonomy" id="64152"/>
    <lineage>
        <taxon>Eukaryota</taxon>
        <taxon>Metazoa</taxon>
        <taxon>Chordata</taxon>
        <taxon>Craniata</taxon>
        <taxon>Vertebrata</taxon>
        <taxon>Euteleostomi</taxon>
        <taxon>Actinopterygii</taxon>
        <taxon>Neopterygii</taxon>
        <taxon>Teleostei</taxon>
        <taxon>Neoteleostei</taxon>
        <taxon>Acanthomorphata</taxon>
        <taxon>Anabantaria</taxon>
        <taxon>Anabantiformes</taxon>
        <taxon>Channoidei</taxon>
        <taxon>Channidae</taxon>
        <taxon>Channa</taxon>
    </lineage>
</organism>
<comment type="caution">
    <text evidence="2">The sequence shown here is derived from an EMBL/GenBank/DDBJ whole genome shotgun (WGS) entry which is preliminary data.</text>
</comment>
<proteinExistence type="predicted"/>